<gene>
    <name evidence="2" type="ORF">EVAR_50982_1</name>
</gene>
<evidence type="ECO:0000313" key="3">
    <source>
        <dbReference type="Proteomes" id="UP000299102"/>
    </source>
</evidence>
<proteinExistence type="predicted"/>
<dbReference type="EMBL" id="BGZK01000791">
    <property type="protein sequence ID" value="GBP60618.1"/>
    <property type="molecule type" value="Genomic_DNA"/>
</dbReference>
<dbReference type="Proteomes" id="UP000299102">
    <property type="component" value="Unassembled WGS sequence"/>
</dbReference>
<sequence>MSVNLLVHTHTLMTFLFFLFLPVRKARRGKNPLWTVRAPGRKGVGFAVYWRIGALACRHFRLYLAAGDKKLFRVTGGWLGGRNRHWLGKLGDLRQWED</sequence>
<evidence type="ECO:0000313" key="2">
    <source>
        <dbReference type="EMBL" id="GBP60618.1"/>
    </source>
</evidence>
<keyword evidence="3" id="KW-1185">Reference proteome</keyword>
<comment type="caution">
    <text evidence="2">The sequence shown here is derived from an EMBL/GenBank/DDBJ whole genome shotgun (WGS) entry which is preliminary data.</text>
</comment>
<keyword evidence="1" id="KW-0472">Membrane</keyword>
<evidence type="ECO:0000256" key="1">
    <source>
        <dbReference type="SAM" id="Phobius"/>
    </source>
</evidence>
<feature type="transmembrane region" description="Helical" evidence="1">
    <location>
        <begin position="6"/>
        <end position="23"/>
    </location>
</feature>
<organism evidence="2 3">
    <name type="scientific">Eumeta variegata</name>
    <name type="common">Bagworm moth</name>
    <name type="synonym">Eumeta japonica</name>
    <dbReference type="NCBI Taxonomy" id="151549"/>
    <lineage>
        <taxon>Eukaryota</taxon>
        <taxon>Metazoa</taxon>
        <taxon>Ecdysozoa</taxon>
        <taxon>Arthropoda</taxon>
        <taxon>Hexapoda</taxon>
        <taxon>Insecta</taxon>
        <taxon>Pterygota</taxon>
        <taxon>Neoptera</taxon>
        <taxon>Endopterygota</taxon>
        <taxon>Lepidoptera</taxon>
        <taxon>Glossata</taxon>
        <taxon>Ditrysia</taxon>
        <taxon>Tineoidea</taxon>
        <taxon>Psychidae</taxon>
        <taxon>Oiketicinae</taxon>
        <taxon>Eumeta</taxon>
    </lineage>
</organism>
<dbReference type="AlphaFoldDB" id="A0A4C1X9Y0"/>
<reference evidence="2 3" key="1">
    <citation type="journal article" date="2019" name="Commun. Biol.">
        <title>The bagworm genome reveals a unique fibroin gene that provides high tensile strength.</title>
        <authorList>
            <person name="Kono N."/>
            <person name="Nakamura H."/>
            <person name="Ohtoshi R."/>
            <person name="Tomita M."/>
            <person name="Numata K."/>
            <person name="Arakawa K."/>
        </authorList>
    </citation>
    <scope>NUCLEOTIDE SEQUENCE [LARGE SCALE GENOMIC DNA]</scope>
</reference>
<keyword evidence="1" id="KW-0812">Transmembrane</keyword>
<protein>
    <submittedName>
        <fullName evidence="2">Uncharacterized protein</fullName>
    </submittedName>
</protein>
<keyword evidence="1" id="KW-1133">Transmembrane helix</keyword>
<name>A0A4C1X9Y0_EUMVA</name>
<accession>A0A4C1X9Y0</accession>